<evidence type="ECO:0000313" key="1">
    <source>
        <dbReference type="EMBL" id="EJK55999.1"/>
    </source>
</evidence>
<comment type="caution">
    <text evidence="1">The sequence shown here is derived from an EMBL/GenBank/DDBJ whole genome shotgun (WGS) entry which is preliminary data.</text>
</comment>
<accession>K0RUA2</accession>
<evidence type="ECO:0000313" key="2">
    <source>
        <dbReference type="Proteomes" id="UP000266841"/>
    </source>
</evidence>
<dbReference type="AlphaFoldDB" id="K0RUA2"/>
<dbReference type="EMBL" id="AGNL01032662">
    <property type="protein sequence ID" value="EJK55999.1"/>
    <property type="molecule type" value="Genomic_DNA"/>
</dbReference>
<gene>
    <name evidence="1" type="ORF">THAOC_24191</name>
</gene>
<reference evidence="1 2" key="1">
    <citation type="journal article" date="2012" name="Genome Biol.">
        <title>Genome and low-iron response of an oceanic diatom adapted to chronic iron limitation.</title>
        <authorList>
            <person name="Lommer M."/>
            <person name="Specht M."/>
            <person name="Roy A.S."/>
            <person name="Kraemer L."/>
            <person name="Andreson R."/>
            <person name="Gutowska M.A."/>
            <person name="Wolf J."/>
            <person name="Bergner S.V."/>
            <person name="Schilhabel M.B."/>
            <person name="Klostermeier U.C."/>
            <person name="Beiko R.G."/>
            <person name="Rosenstiel P."/>
            <person name="Hippler M."/>
            <person name="Laroche J."/>
        </authorList>
    </citation>
    <scope>NUCLEOTIDE SEQUENCE [LARGE SCALE GENOMIC DNA]</scope>
    <source>
        <strain evidence="1 2">CCMP1005</strain>
    </source>
</reference>
<name>K0RUA2_THAOC</name>
<protein>
    <submittedName>
        <fullName evidence="1">Uncharacterized protein</fullName>
    </submittedName>
</protein>
<organism evidence="1 2">
    <name type="scientific">Thalassiosira oceanica</name>
    <name type="common">Marine diatom</name>
    <dbReference type="NCBI Taxonomy" id="159749"/>
    <lineage>
        <taxon>Eukaryota</taxon>
        <taxon>Sar</taxon>
        <taxon>Stramenopiles</taxon>
        <taxon>Ochrophyta</taxon>
        <taxon>Bacillariophyta</taxon>
        <taxon>Coscinodiscophyceae</taxon>
        <taxon>Thalassiosirophycidae</taxon>
        <taxon>Thalassiosirales</taxon>
        <taxon>Thalassiosiraceae</taxon>
        <taxon>Thalassiosira</taxon>
    </lineage>
</organism>
<sequence>MDMMENYSKRGGHDVRGWYAAMKLLITDAARKRGRVNKDLFVMNIHKLQPSWCRVQYKNILNMDERHAQAKLERCEKCFTDDALDAFREALQSAVSCVRKEGHTNVHMIDPFGVTNSTDSNKFEKSHSVAVWLYDEVVTNVEVSMVLAAACKGLRHSSEDDDSCPASTHFDAGRKLQC</sequence>
<proteinExistence type="predicted"/>
<dbReference type="Proteomes" id="UP000266841">
    <property type="component" value="Unassembled WGS sequence"/>
</dbReference>
<keyword evidence="2" id="KW-1185">Reference proteome</keyword>